<dbReference type="PANTHER" id="PTHR37424">
    <property type="entry name" value="BACTERIOFERRITIN-ASSOCIATED FERREDOXIN"/>
    <property type="match status" value="1"/>
</dbReference>
<evidence type="ECO:0000256" key="4">
    <source>
        <dbReference type="ARBA" id="ARBA00022982"/>
    </source>
</evidence>
<keyword evidence="4" id="KW-0249">Electron transport</keyword>
<comment type="similarity">
    <text evidence="8">Belongs to the Bfd family.</text>
</comment>
<dbReference type="InterPro" id="IPR041854">
    <property type="entry name" value="BFD-like_2Fe2S-bd_dom_sf"/>
</dbReference>
<evidence type="ECO:0000256" key="2">
    <source>
        <dbReference type="ARBA" id="ARBA00022714"/>
    </source>
</evidence>
<evidence type="ECO:0000313" key="11">
    <source>
        <dbReference type="Proteomes" id="UP001454086"/>
    </source>
</evidence>
<evidence type="ECO:0000259" key="9">
    <source>
        <dbReference type="Pfam" id="PF04324"/>
    </source>
</evidence>
<dbReference type="RefSeq" id="WP_008725032.1">
    <property type="nucleotide sequence ID" value="NZ_JAJFDX010000004.1"/>
</dbReference>
<evidence type="ECO:0000256" key="7">
    <source>
        <dbReference type="ARBA" id="ARBA00039386"/>
    </source>
</evidence>
<proteinExistence type="inferred from homology"/>
<keyword evidence="11" id="KW-1185">Reference proteome</keyword>
<evidence type="ECO:0000256" key="8">
    <source>
        <dbReference type="ARBA" id="ARBA00046332"/>
    </source>
</evidence>
<dbReference type="Pfam" id="PF04324">
    <property type="entry name" value="Fer2_BFD"/>
    <property type="match status" value="1"/>
</dbReference>
<evidence type="ECO:0000313" key="10">
    <source>
        <dbReference type="EMBL" id="MEQ2428460.1"/>
    </source>
</evidence>
<dbReference type="Proteomes" id="UP001454086">
    <property type="component" value="Unassembled WGS sequence"/>
</dbReference>
<evidence type="ECO:0000256" key="1">
    <source>
        <dbReference type="ARBA" id="ARBA00022448"/>
    </source>
</evidence>
<keyword evidence="6" id="KW-0411">Iron-sulfur</keyword>
<sequence length="63" mass="6826">MGKDKYICPCFKVTKADIKKAIADGAGSFKEVKKATRLAAGCGHCKCKARKYTKKRLGKCSGK</sequence>
<evidence type="ECO:0000256" key="6">
    <source>
        <dbReference type="ARBA" id="ARBA00023014"/>
    </source>
</evidence>
<keyword evidence="3" id="KW-0479">Metal-binding</keyword>
<feature type="domain" description="BFD-like [2Fe-2S]-binding" evidence="9">
    <location>
        <begin position="6"/>
        <end position="52"/>
    </location>
</feature>
<dbReference type="InterPro" id="IPR007419">
    <property type="entry name" value="BFD-like_2Fe2S-bd_dom"/>
</dbReference>
<keyword evidence="5" id="KW-0408">Iron</keyword>
<name>A0ABV1DEM9_9FIRM</name>
<organism evidence="10 11">
    <name type="scientific">Enterocloster hominis</name>
    <name type="common">ex Hitch et al. 2024</name>
    <dbReference type="NCBI Taxonomy" id="1917870"/>
    <lineage>
        <taxon>Bacteria</taxon>
        <taxon>Bacillati</taxon>
        <taxon>Bacillota</taxon>
        <taxon>Clostridia</taxon>
        <taxon>Lachnospirales</taxon>
        <taxon>Lachnospiraceae</taxon>
        <taxon>Enterocloster</taxon>
    </lineage>
</organism>
<keyword evidence="2" id="KW-0001">2Fe-2S</keyword>
<keyword evidence="1" id="KW-0813">Transport</keyword>
<gene>
    <name evidence="10" type="ORF">WMQ36_26225</name>
</gene>
<dbReference type="EMBL" id="JBBMFM010000182">
    <property type="protein sequence ID" value="MEQ2428460.1"/>
    <property type="molecule type" value="Genomic_DNA"/>
</dbReference>
<dbReference type="PANTHER" id="PTHR37424:SF1">
    <property type="entry name" value="BACTERIOFERRITIN-ASSOCIATED FERREDOXIN"/>
    <property type="match status" value="1"/>
</dbReference>
<dbReference type="InterPro" id="IPR052371">
    <property type="entry name" value="BFD-associated_ferredoxin"/>
</dbReference>
<accession>A0ABV1DEM9</accession>
<dbReference type="Gene3D" id="1.10.10.1100">
    <property type="entry name" value="BFD-like [2Fe-2S]-binding domain"/>
    <property type="match status" value="1"/>
</dbReference>
<protein>
    <recommendedName>
        <fullName evidence="7">Bacterioferritin-associated ferredoxin</fullName>
    </recommendedName>
</protein>
<comment type="caution">
    <text evidence="10">The sequence shown here is derived from an EMBL/GenBank/DDBJ whole genome shotgun (WGS) entry which is preliminary data.</text>
</comment>
<evidence type="ECO:0000256" key="3">
    <source>
        <dbReference type="ARBA" id="ARBA00022723"/>
    </source>
</evidence>
<reference evidence="10 11" key="1">
    <citation type="submission" date="2024-03" db="EMBL/GenBank/DDBJ databases">
        <title>Human intestinal bacterial collection.</title>
        <authorList>
            <person name="Pauvert C."/>
            <person name="Hitch T.C.A."/>
            <person name="Clavel T."/>
        </authorList>
    </citation>
    <scope>NUCLEOTIDE SEQUENCE [LARGE SCALE GENOMIC DNA]</scope>
    <source>
        <strain evidence="10 11">CLA-SR-H021</strain>
    </source>
</reference>
<evidence type="ECO:0000256" key="5">
    <source>
        <dbReference type="ARBA" id="ARBA00023004"/>
    </source>
</evidence>